<comment type="caution">
    <text evidence="2">The sequence shown here is derived from an EMBL/GenBank/DDBJ whole genome shotgun (WGS) entry which is preliminary data.</text>
</comment>
<dbReference type="PROSITE" id="PS51819">
    <property type="entry name" value="VOC"/>
    <property type="match status" value="1"/>
</dbReference>
<sequence>MSSIPVSVAIMTTNTVQLASVRVITDDLPRLVRFYEVLTGATPQYLTDDFVELVTPSATFALSTPERVAFITGNPLRAAANRTAIVEFLVEDVESLLALMKAELGDDLDVVQAPTLMPWGNMSVLIRDPEGSLINLYTPVTPQALLLQQNRTPRMLAPTTKAD</sequence>
<dbReference type="InterPro" id="IPR037523">
    <property type="entry name" value="VOC_core"/>
</dbReference>
<accession>A0A2T0SCD5</accession>
<evidence type="ECO:0000313" key="2">
    <source>
        <dbReference type="EMBL" id="PRY30983.1"/>
    </source>
</evidence>
<dbReference type="InterPro" id="IPR029068">
    <property type="entry name" value="Glyas_Bleomycin-R_OHBP_Dase"/>
</dbReference>
<keyword evidence="3" id="KW-1185">Reference proteome</keyword>
<dbReference type="Proteomes" id="UP000239494">
    <property type="component" value="Unassembled WGS sequence"/>
</dbReference>
<feature type="domain" description="VOC" evidence="1">
    <location>
        <begin position="17"/>
        <end position="139"/>
    </location>
</feature>
<dbReference type="SUPFAM" id="SSF54593">
    <property type="entry name" value="Glyoxalase/Bleomycin resistance protein/Dihydroxybiphenyl dioxygenase"/>
    <property type="match status" value="1"/>
</dbReference>
<reference evidence="2 3" key="1">
    <citation type="submission" date="2018-03" db="EMBL/GenBank/DDBJ databases">
        <title>Genomic Encyclopedia of Archaeal and Bacterial Type Strains, Phase II (KMG-II): from individual species to whole genera.</title>
        <authorList>
            <person name="Goeker M."/>
        </authorList>
    </citation>
    <scope>NUCLEOTIDE SEQUENCE [LARGE SCALE GENOMIC DNA]</scope>
    <source>
        <strain evidence="2 3">DSM 44720</strain>
    </source>
</reference>
<proteinExistence type="predicted"/>
<keyword evidence="2" id="KW-0456">Lyase</keyword>
<dbReference type="Pfam" id="PF00903">
    <property type="entry name" value="Glyoxalase"/>
    <property type="match status" value="1"/>
</dbReference>
<dbReference type="Gene3D" id="3.10.180.10">
    <property type="entry name" value="2,3-Dihydroxybiphenyl 1,2-Dioxygenase, domain 1"/>
    <property type="match status" value="1"/>
</dbReference>
<dbReference type="GO" id="GO:0016829">
    <property type="term" value="F:lyase activity"/>
    <property type="evidence" value="ECO:0007669"/>
    <property type="project" value="UniProtKB-KW"/>
</dbReference>
<name>A0A2T0SCD5_9PSEU</name>
<evidence type="ECO:0000259" key="1">
    <source>
        <dbReference type="PROSITE" id="PS51819"/>
    </source>
</evidence>
<dbReference type="EMBL" id="PVTF01000023">
    <property type="protein sequence ID" value="PRY30983.1"/>
    <property type="molecule type" value="Genomic_DNA"/>
</dbReference>
<organism evidence="2 3">
    <name type="scientific">Umezawaea tangerina</name>
    <dbReference type="NCBI Taxonomy" id="84725"/>
    <lineage>
        <taxon>Bacteria</taxon>
        <taxon>Bacillati</taxon>
        <taxon>Actinomycetota</taxon>
        <taxon>Actinomycetes</taxon>
        <taxon>Pseudonocardiales</taxon>
        <taxon>Pseudonocardiaceae</taxon>
        <taxon>Umezawaea</taxon>
    </lineage>
</organism>
<dbReference type="AlphaFoldDB" id="A0A2T0SCD5"/>
<gene>
    <name evidence="2" type="ORF">CLV43_12385</name>
</gene>
<protein>
    <submittedName>
        <fullName evidence="2">Putative enzyme related to lactoylglutathione lyase</fullName>
    </submittedName>
</protein>
<evidence type="ECO:0000313" key="3">
    <source>
        <dbReference type="Proteomes" id="UP000239494"/>
    </source>
</evidence>
<dbReference type="InterPro" id="IPR004360">
    <property type="entry name" value="Glyas_Fos-R_dOase_dom"/>
</dbReference>